<organism evidence="7 8">
    <name type="scientific">Oryza meyeriana var. granulata</name>
    <dbReference type="NCBI Taxonomy" id="110450"/>
    <lineage>
        <taxon>Eukaryota</taxon>
        <taxon>Viridiplantae</taxon>
        <taxon>Streptophyta</taxon>
        <taxon>Embryophyta</taxon>
        <taxon>Tracheophyta</taxon>
        <taxon>Spermatophyta</taxon>
        <taxon>Magnoliopsida</taxon>
        <taxon>Liliopsida</taxon>
        <taxon>Poales</taxon>
        <taxon>Poaceae</taxon>
        <taxon>BOP clade</taxon>
        <taxon>Oryzoideae</taxon>
        <taxon>Oryzeae</taxon>
        <taxon>Oryzinae</taxon>
        <taxon>Oryza</taxon>
        <taxon>Oryza meyeriana</taxon>
    </lineage>
</organism>
<proteinExistence type="predicted"/>
<evidence type="ECO:0000256" key="4">
    <source>
        <dbReference type="ARBA" id="ARBA00023163"/>
    </source>
</evidence>
<evidence type="ECO:0000259" key="6">
    <source>
        <dbReference type="PROSITE" id="PS50066"/>
    </source>
</evidence>
<keyword evidence="4" id="KW-0804">Transcription</keyword>
<dbReference type="SMART" id="SM00432">
    <property type="entry name" value="MADS"/>
    <property type="match status" value="1"/>
</dbReference>
<dbReference type="InterPro" id="IPR002100">
    <property type="entry name" value="TF_MADSbox"/>
</dbReference>
<evidence type="ECO:0000256" key="5">
    <source>
        <dbReference type="ARBA" id="ARBA00023242"/>
    </source>
</evidence>
<dbReference type="Proteomes" id="UP000479710">
    <property type="component" value="Unassembled WGS sequence"/>
</dbReference>
<dbReference type="GO" id="GO:0005634">
    <property type="term" value="C:nucleus"/>
    <property type="evidence" value="ECO:0007669"/>
    <property type="project" value="UniProtKB-SubCell"/>
</dbReference>
<evidence type="ECO:0000313" key="8">
    <source>
        <dbReference type="Proteomes" id="UP000479710"/>
    </source>
</evidence>
<dbReference type="PROSITE" id="PS50066">
    <property type="entry name" value="MADS_BOX_2"/>
    <property type="match status" value="1"/>
</dbReference>
<evidence type="ECO:0000313" key="7">
    <source>
        <dbReference type="EMBL" id="KAF0904340.1"/>
    </source>
</evidence>
<dbReference type="Pfam" id="PF00319">
    <property type="entry name" value="SRF-TF"/>
    <property type="match status" value="1"/>
</dbReference>
<reference evidence="7 8" key="1">
    <citation type="submission" date="2019-11" db="EMBL/GenBank/DDBJ databases">
        <title>Whole genome sequence of Oryza granulata.</title>
        <authorList>
            <person name="Li W."/>
        </authorList>
    </citation>
    <scope>NUCLEOTIDE SEQUENCE [LARGE SCALE GENOMIC DNA]</scope>
    <source>
        <strain evidence="8">cv. Menghai</strain>
        <tissue evidence="7">Leaf</tissue>
    </source>
</reference>
<dbReference type="CDD" id="cd00120">
    <property type="entry name" value="MADS"/>
    <property type="match status" value="1"/>
</dbReference>
<evidence type="ECO:0000256" key="1">
    <source>
        <dbReference type="ARBA" id="ARBA00004123"/>
    </source>
</evidence>
<accession>A0A6G1CW30</accession>
<dbReference type="OrthoDB" id="1390705at2759"/>
<feature type="domain" description="MADS-box" evidence="6">
    <location>
        <begin position="1"/>
        <end position="54"/>
    </location>
</feature>
<name>A0A6G1CW30_9ORYZ</name>
<comment type="caution">
    <text evidence="7">The sequence shown here is derived from an EMBL/GenBank/DDBJ whole genome shotgun (WGS) entry which is preliminary data.</text>
</comment>
<evidence type="ECO:0000256" key="3">
    <source>
        <dbReference type="ARBA" id="ARBA00023125"/>
    </source>
</evidence>
<gene>
    <name evidence="7" type="ORF">E2562_033413</name>
</gene>
<protein>
    <recommendedName>
        <fullName evidence="6">MADS-box domain-containing protein</fullName>
    </recommendedName>
</protein>
<dbReference type="GO" id="GO:0000981">
    <property type="term" value="F:DNA-binding transcription factor activity, RNA polymerase II-specific"/>
    <property type="evidence" value="ECO:0007669"/>
    <property type="project" value="TreeGrafter"/>
</dbReference>
<dbReference type="PRINTS" id="PR00404">
    <property type="entry name" value="MADSDOMAIN"/>
</dbReference>
<dbReference type="GO" id="GO:0000978">
    <property type="term" value="F:RNA polymerase II cis-regulatory region sequence-specific DNA binding"/>
    <property type="evidence" value="ECO:0007669"/>
    <property type="project" value="TreeGrafter"/>
</dbReference>
<comment type="subcellular location">
    <subcellularLocation>
        <location evidence="1">Nucleus</location>
    </subcellularLocation>
</comment>
<keyword evidence="5" id="KW-0539">Nucleus</keyword>
<evidence type="ECO:0000256" key="2">
    <source>
        <dbReference type="ARBA" id="ARBA00023015"/>
    </source>
</evidence>
<dbReference type="Gene3D" id="3.40.1810.10">
    <property type="entry name" value="Transcription factor, MADS-box"/>
    <property type="match status" value="1"/>
</dbReference>
<dbReference type="EMBL" id="SPHZ02000008">
    <property type="protein sequence ID" value="KAF0904340.1"/>
    <property type="molecule type" value="Genomic_DNA"/>
</dbReference>
<dbReference type="SUPFAM" id="SSF55455">
    <property type="entry name" value="SRF-like"/>
    <property type="match status" value="1"/>
</dbReference>
<sequence length="62" mass="7067">MTKRKIEIKRIENDEARQVCFSKRRVSVFKKASELYTLCGAEVAMLIKSPVGHVPSPRCSED</sequence>
<keyword evidence="8" id="KW-1185">Reference proteome</keyword>
<keyword evidence="2" id="KW-0805">Transcription regulation</keyword>
<dbReference type="PANTHER" id="PTHR11945">
    <property type="entry name" value="MADS BOX PROTEIN"/>
    <property type="match status" value="1"/>
</dbReference>
<keyword evidence="3" id="KW-0238">DNA-binding</keyword>
<dbReference type="AlphaFoldDB" id="A0A6G1CW30"/>
<dbReference type="PANTHER" id="PTHR11945:SF629">
    <property type="entry name" value="OS02G0164450 PROTEIN"/>
    <property type="match status" value="1"/>
</dbReference>
<dbReference type="InterPro" id="IPR036879">
    <property type="entry name" value="TF_MADSbox_sf"/>
</dbReference>
<dbReference type="GO" id="GO:0046983">
    <property type="term" value="F:protein dimerization activity"/>
    <property type="evidence" value="ECO:0007669"/>
    <property type="project" value="InterPro"/>
</dbReference>